<dbReference type="Proteomes" id="UP000184363">
    <property type="component" value="Unassembled WGS sequence"/>
</dbReference>
<dbReference type="RefSeq" id="WP_073458428.1">
    <property type="nucleotide sequence ID" value="NZ_CALGVN010000014.1"/>
</dbReference>
<dbReference type="SUPFAM" id="SSF51182">
    <property type="entry name" value="RmlC-like cupins"/>
    <property type="match status" value="1"/>
</dbReference>
<sequence>MVTDLYELGEELLAEASGATNGVASRAVVHGDRQRAVLIAIRAGHGLGEHNAPPAATLQLLKGAATLRAGDAEIELSAGRLTEIPQQRHDLTAAEDTVALLTVAISPPEARG</sequence>
<organism evidence="1 2">
    <name type="scientific">Pseudonocardia thermophila</name>
    <dbReference type="NCBI Taxonomy" id="1848"/>
    <lineage>
        <taxon>Bacteria</taxon>
        <taxon>Bacillati</taxon>
        <taxon>Actinomycetota</taxon>
        <taxon>Actinomycetes</taxon>
        <taxon>Pseudonocardiales</taxon>
        <taxon>Pseudonocardiaceae</taxon>
        <taxon>Pseudonocardia</taxon>
    </lineage>
</organism>
<accession>A0A1M6WHV5</accession>
<proteinExistence type="predicted"/>
<dbReference type="AlphaFoldDB" id="A0A1M6WHV5"/>
<dbReference type="Gene3D" id="2.60.120.10">
    <property type="entry name" value="Jelly Rolls"/>
    <property type="match status" value="1"/>
</dbReference>
<dbReference type="InterPro" id="IPR011051">
    <property type="entry name" value="RmlC_Cupin_sf"/>
</dbReference>
<dbReference type="PANTHER" id="PTHR37694">
    <property type="entry name" value="SLR8022 PROTEIN"/>
    <property type="match status" value="1"/>
</dbReference>
<gene>
    <name evidence="1" type="ORF">SAMN05443637_114188</name>
</gene>
<name>A0A1M6WHV5_PSETH</name>
<protein>
    <recommendedName>
        <fullName evidence="3">Cupin domain protein</fullName>
    </recommendedName>
</protein>
<evidence type="ECO:0008006" key="3">
    <source>
        <dbReference type="Google" id="ProtNLM"/>
    </source>
</evidence>
<evidence type="ECO:0000313" key="2">
    <source>
        <dbReference type="Proteomes" id="UP000184363"/>
    </source>
</evidence>
<dbReference type="InterPro" id="IPR014710">
    <property type="entry name" value="RmlC-like_jellyroll"/>
</dbReference>
<keyword evidence="2" id="KW-1185">Reference proteome</keyword>
<evidence type="ECO:0000313" key="1">
    <source>
        <dbReference type="EMBL" id="SHK93352.1"/>
    </source>
</evidence>
<reference evidence="1 2" key="1">
    <citation type="submission" date="2016-11" db="EMBL/GenBank/DDBJ databases">
        <authorList>
            <person name="Jaros S."/>
            <person name="Januszkiewicz K."/>
            <person name="Wedrychowicz H."/>
        </authorList>
    </citation>
    <scope>NUCLEOTIDE SEQUENCE [LARGE SCALE GENOMIC DNA]</scope>
    <source>
        <strain evidence="1 2">DSM 43832</strain>
    </source>
</reference>
<dbReference type="PANTHER" id="PTHR37694:SF1">
    <property type="entry name" value="SLR8022 PROTEIN"/>
    <property type="match status" value="1"/>
</dbReference>
<dbReference type="EMBL" id="FRAP01000014">
    <property type="protein sequence ID" value="SHK93352.1"/>
    <property type="molecule type" value="Genomic_DNA"/>
</dbReference>
<dbReference type="OrthoDB" id="5190473at2"/>
<dbReference type="STRING" id="1848.SAMN05443637_114188"/>